<reference evidence="2 3" key="1">
    <citation type="submission" date="2019-03" db="EMBL/GenBank/DDBJ databases">
        <title>Genomic Encyclopedia of Type Strains, Phase IV (KMG-IV): sequencing the most valuable type-strain genomes for metagenomic binning, comparative biology and taxonomic classification.</title>
        <authorList>
            <person name="Goeker M."/>
        </authorList>
    </citation>
    <scope>NUCLEOTIDE SEQUENCE [LARGE SCALE GENOMIC DNA]</scope>
    <source>
        <strain evidence="2 3">DSM 28679</strain>
    </source>
</reference>
<dbReference type="Pfam" id="PF07332">
    <property type="entry name" value="Phage_holin_3_6"/>
    <property type="match status" value="1"/>
</dbReference>
<feature type="transmembrane region" description="Helical" evidence="1">
    <location>
        <begin position="61"/>
        <end position="87"/>
    </location>
</feature>
<comment type="caution">
    <text evidence="2">The sequence shown here is derived from an EMBL/GenBank/DDBJ whole genome shotgun (WGS) entry which is preliminary data.</text>
</comment>
<keyword evidence="3" id="KW-1185">Reference proteome</keyword>
<protein>
    <submittedName>
        <fullName evidence="2">Putative superfamily III holin-X</fullName>
    </submittedName>
</protein>
<keyword evidence="1" id="KW-0472">Membrane</keyword>
<dbReference type="EMBL" id="SNYK01000001">
    <property type="protein sequence ID" value="TDQ40089.1"/>
    <property type="molecule type" value="Genomic_DNA"/>
</dbReference>
<sequence>MHTPDNDPQRAEPLPLDEAARRILDEGTGLGRQLAALWQAHSELFRAELALSRSTLLRLGLYALVTLALAGSAWLCLLAALIGGLLALGCPGWLAALLTALLLLSGTLICLLLARRLLPDLGFRHSRDALRQLVTKANTETEARQ</sequence>
<dbReference type="Proteomes" id="UP000294575">
    <property type="component" value="Unassembled WGS sequence"/>
</dbReference>
<evidence type="ECO:0000313" key="3">
    <source>
        <dbReference type="Proteomes" id="UP000294575"/>
    </source>
</evidence>
<evidence type="ECO:0000313" key="2">
    <source>
        <dbReference type="EMBL" id="TDQ40089.1"/>
    </source>
</evidence>
<dbReference type="AlphaFoldDB" id="A0A4R6U610"/>
<proteinExistence type="predicted"/>
<dbReference type="InterPro" id="IPR009937">
    <property type="entry name" value="Phage_holin_3_6"/>
</dbReference>
<name>A0A4R6U610_9GAMM</name>
<keyword evidence="1" id="KW-1133">Transmembrane helix</keyword>
<organism evidence="2 3">
    <name type="scientific">Thiopseudomonas denitrificans</name>
    <dbReference type="NCBI Taxonomy" id="1501432"/>
    <lineage>
        <taxon>Bacteria</taxon>
        <taxon>Pseudomonadati</taxon>
        <taxon>Pseudomonadota</taxon>
        <taxon>Gammaproteobacteria</taxon>
        <taxon>Pseudomonadales</taxon>
        <taxon>Pseudomonadaceae</taxon>
        <taxon>Thiopseudomonas</taxon>
    </lineage>
</organism>
<feature type="transmembrane region" description="Helical" evidence="1">
    <location>
        <begin position="93"/>
        <end position="114"/>
    </location>
</feature>
<evidence type="ECO:0000256" key="1">
    <source>
        <dbReference type="SAM" id="Phobius"/>
    </source>
</evidence>
<accession>A0A4R6U610</accession>
<keyword evidence="1" id="KW-0812">Transmembrane</keyword>
<gene>
    <name evidence="2" type="ORF">DFQ45_101223</name>
</gene>
<dbReference type="RefSeq" id="WP_101496791.1">
    <property type="nucleotide sequence ID" value="NZ_LNJZ01000007.1"/>
</dbReference>